<evidence type="ECO:0000259" key="13">
    <source>
        <dbReference type="PROSITE" id="PS50885"/>
    </source>
</evidence>
<dbReference type="STRING" id="137838.GCA_001458595_03961"/>
<dbReference type="OrthoDB" id="1410840at2"/>
<comment type="subcellular location">
    <subcellularLocation>
        <location evidence="1">Cell membrane</location>
        <topology evidence="1">Multi-pass membrane protein</topology>
    </subcellularLocation>
</comment>
<evidence type="ECO:0000256" key="8">
    <source>
        <dbReference type="ARBA" id="ARBA00022840"/>
    </source>
</evidence>
<evidence type="ECO:0000256" key="3">
    <source>
        <dbReference type="ARBA" id="ARBA00022553"/>
    </source>
</evidence>
<keyword evidence="7 14" id="KW-0418">Kinase</keyword>
<keyword evidence="8" id="KW-0067">ATP-binding</keyword>
<dbReference type="GO" id="GO:0000155">
    <property type="term" value="F:phosphorelay sensor kinase activity"/>
    <property type="evidence" value="ECO:0007669"/>
    <property type="project" value="InterPro"/>
</dbReference>
<dbReference type="Pfam" id="PF00672">
    <property type="entry name" value="HAMP"/>
    <property type="match status" value="1"/>
</dbReference>
<dbReference type="Proteomes" id="UP000220840">
    <property type="component" value="Unassembled WGS sequence"/>
</dbReference>
<proteinExistence type="predicted"/>
<dbReference type="Pfam" id="PF06580">
    <property type="entry name" value="His_kinase"/>
    <property type="match status" value="1"/>
</dbReference>
<sequence>MKMRMKILVLFLSSTLFILVLQALIFERKSSQIIYEQSKAATVDKLKGMQSEVYTYIKSVERNLIKIYNEQDFLYDLESDKSTEYLRKKYKDKATRFNCEKMPLSTNVMAIYIYDGNSNLISSYRRLNTPRNNYPKNIYEDEGKYNSQVLKEYLLQDSREMLISSYYNESKKESIVRFAIKIYDSSNKKKVIGSLVCDITNKDITSIVKKYCSENDMFMWIQPLGDRPIISIGNLEEKSENYYYDNIEKINEGSIDNVNVSVRGNKVIFRVSQEEYNLDAYSIISQSYLEENQRVLTNYLIIIVICMSIVIIILSILVSRGITKPLEQLTIAINKIKKGHIDERAEYNKNDEIGILSENFNEMLDQIEELISSEYEAKLSLNKAEYAALQAQINPHFLYNTLDTMGSIASIQNCDNVSNMCHSLSNIFRYSLDIKNPYSTISKEILHLKNYIFLMNVRMNGEVEYYFDIDDRVLDYSLPKISIQPLVENALKHGLKNKRGEKKIYIRAHESNDVLQIIVEDNGVGMDSVMMNKKLKDSKKDIFNDSSSIGLININSRMKILYGDRFGLFIESNKDKGSRIILTTPKTKMRRDNDGQDNV</sequence>
<evidence type="ECO:0000313" key="14">
    <source>
        <dbReference type="EMBL" id="PEG32445.1"/>
    </source>
</evidence>
<dbReference type="EMBL" id="PDCJ01000001">
    <property type="protein sequence ID" value="PEG32445.1"/>
    <property type="molecule type" value="Genomic_DNA"/>
</dbReference>
<keyword evidence="11 12" id="KW-0472">Membrane</keyword>
<dbReference type="InterPro" id="IPR036890">
    <property type="entry name" value="HATPase_C_sf"/>
</dbReference>
<dbReference type="PROSITE" id="PS50885">
    <property type="entry name" value="HAMP"/>
    <property type="match status" value="1"/>
</dbReference>
<evidence type="ECO:0000313" key="15">
    <source>
        <dbReference type="Proteomes" id="UP000220840"/>
    </source>
</evidence>
<dbReference type="Pfam" id="PF02518">
    <property type="entry name" value="HATPase_c"/>
    <property type="match status" value="1"/>
</dbReference>
<dbReference type="RefSeq" id="WP_058296588.1">
    <property type="nucleotide sequence ID" value="NZ_CAMRXB010000052.1"/>
</dbReference>
<dbReference type="SMART" id="SM00304">
    <property type="entry name" value="HAMP"/>
    <property type="match status" value="1"/>
</dbReference>
<protein>
    <submittedName>
        <fullName evidence="14">Sensor histidine kinase</fullName>
    </submittedName>
</protein>
<accession>A0A2A7ML70</accession>
<dbReference type="InterPro" id="IPR050640">
    <property type="entry name" value="Bact_2-comp_sensor_kinase"/>
</dbReference>
<dbReference type="Gene3D" id="3.30.565.10">
    <property type="entry name" value="Histidine kinase-like ATPase, C-terminal domain"/>
    <property type="match status" value="1"/>
</dbReference>
<evidence type="ECO:0000256" key="5">
    <source>
        <dbReference type="ARBA" id="ARBA00022692"/>
    </source>
</evidence>
<evidence type="ECO:0000256" key="10">
    <source>
        <dbReference type="ARBA" id="ARBA00023012"/>
    </source>
</evidence>
<dbReference type="GO" id="GO:0005524">
    <property type="term" value="F:ATP binding"/>
    <property type="evidence" value="ECO:0007669"/>
    <property type="project" value="UniProtKB-KW"/>
</dbReference>
<keyword evidence="6" id="KW-0547">Nucleotide-binding</keyword>
<name>A0A2A7ML70_9CLOT</name>
<keyword evidence="2" id="KW-1003">Cell membrane</keyword>
<dbReference type="AlphaFoldDB" id="A0A2A7ML70"/>
<dbReference type="GO" id="GO:0005886">
    <property type="term" value="C:plasma membrane"/>
    <property type="evidence" value="ECO:0007669"/>
    <property type="project" value="UniProtKB-SubCell"/>
</dbReference>
<evidence type="ECO:0000256" key="6">
    <source>
        <dbReference type="ARBA" id="ARBA00022741"/>
    </source>
</evidence>
<evidence type="ECO:0000256" key="12">
    <source>
        <dbReference type="SAM" id="Phobius"/>
    </source>
</evidence>
<evidence type="ECO:0000256" key="2">
    <source>
        <dbReference type="ARBA" id="ARBA00022475"/>
    </source>
</evidence>
<comment type="caution">
    <text evidence="14">The sequence shown here is derived from an EMBL/GenBank/DDBJ whole genome shotgun (WGS) entry which is preliminary data.</text>
</comment>
<organism evidence="14 15">
    <name type="scientific">Clostridium neonatale</name>
    <dbReference type="NCBI Taxonomy" id="137838"/>
    <lineage>
        <taxon>Bacteria</taxon>
        <taxon>Bacillati</taxon>
        <taxon>Bacillota</taxon>
        <taxon>Clostridia</taxon>
        <taxon>Eubacteriales</taxon>
        <taxon>Clostridiaceae</taxon>
        <taxon>Clostridium</taxon>
    </lineage>
</organism>
<keyword evidence="5 12" id="KW-0812">Transmembrane</keyword>
<dbReference type="InterPro" id="IPR003660">
    <property type="entry name" value="HAMP_dom"/>
</dbReference>
<keyword evidence="4" id="KW-0808">Transferase</keyword>
<feature type="transmembrane region" description="Helical" evidence="12">
    <location>
        <begin position="299"/>
        <end position="318"/>
    </location>
</feature>
<evidence type="ECO:0000256" key="4">
    <source>
        <dbReference type="ARBA" id="ARBA00022679"/>
    </source>
</evidence>
<keyword evidence="10" id="KW-0902">Two-component regulatory system</keyword>
<keyword evidence="9 12" id="KW-1133">Transmembrane helix</keyword>
<dbReference type="SUPFAM" id="SSF55874">
    <property type="entry name" value="ATPase domain of HSP90 chaperone/DNA topoisomerase II/histidine kinase"/>
    <property type="match status" value="1"/>
</dbReference>
<feature type="domain" description="HAMP" evidence="13">
    <location>
        <begin position="320"/>
        <end position="372"/>
    </location>
</feature>
<evidence type="ECO:0000256" key="11">
    <source>
        <dbReference type="ARBA" id="ARBA00023136"/>
    </source>
</evidence>
<keyword evidence="3" id="KW-0597">Phosphoprotein</keyword>
<evidence type="ECO:0000256" key="9">
    <source>
        <dbReference type="ARBA" id="ARBA00022989"/>
    </source>
</evidence>
<dbReference type="SUPFAM" id="SSF158472">
    <property type="entry name" value="HAMP domain-like"/>
    <property type="match status" value="1"/>
</dbReference>
<reference evidence="14 15" key="1">
    <citation type="submission" date="2017-10" db="EMBL/GenBank/DDBJ databases">
        <title>Effective Description of Clostridium neonatale sp. nov. linked to necrotizing enterocolitis in neonates and a clarification of species assignable to the genus Clostridium (Prazmowski 1880) emend. Lawson and Rainey 2016.</title>
        <authorList>
            <person name="Bernard K."/>
            <person name="Burdz T."/>
            <person name="Wiebe D."/>
            <person name="Balcewich B."/>
            <person name="Alfa M."/>
            <person name="Bernier A.-M."/>
        </authorList>
    </citation>
    <scope>NUCLEOTIDE SEQUENCE [LARGE SCALE GENOMIC DNA]</scope>
    <source>
        <strain evidence="14 15">LCDC99A005</strain>
    </source>
</reference>
<keyword evidence="15" id="KW-1185">Reference proteome</keyword>
<dbReference type="InterPro" id="IPR003594">
    <property type="entry name" value="HATPase_dom"/>
</dbReference>
<evidence type="ECO:0000256" key="7">
    <source>
        <dbReference type="ARBA" id="ARBA00022777"/>
    </source>
</evidence>
<dbReference type="PANTHER" id="PTHR34220">
    <property type="entry name" value="SENSOR HISTIDINE KINASE YPDA"/>
    <property type="match status" value="1"/>
</dbReference>
<evidence type="ECO:0000256" key="1">
    <source>
        <dbReference type="ARBA" id="ARBA00004651"/>
    </source>
</evidence>
<gene>
    <name evidence="14" type="ORF">CQ394_12355</name>
</gene>
<dbReference type="Gene3D" id="6.10.340.10">
    <property type="match status" value="1"/>
</dbReference>
<dbReference type="InterPro" id="IPR010559">
    <property type="entry name" value="Sig_transdc_His_kin_internal"/>
</dbReference>
<dbReference type="CDD" id="cd06225">
    <property type="entry name" value="HAMP"/>
    <property type="match status" value="1"/>
</dbReference>
<dbReference type="PANTHER" id="PTHR34220:SF11">
    <property type="entry name" value="SENSOR PROTEIN KINASE HPTS"/>
    <property type="match status" value="1"/>
</dbReference>